<organism evidence="1 3">
    <name type="scientific">Rathayibacter rathayi</name>
    <name type="common">Corynebacterium rathayi</name>
    <dbReference type="NCBI Taxonomy" id="33887"/>
    <lineage>
        <taxon>Bacteria</taxon>
        <taxon>Bacillati</taxon>
        <taxon>Actinomycetota</taxon>
        <taxon>Actinomycetes</taxon>
        <taxon>Micrococcales</taxon>
        <taxon>Microbacteriaceae</taxon>
        <taxon>Rathayibacter</taxon>
    </lineage>
</organism>
<evidence type="ECO:0000313" key="4">
    <source>
        <dbReference type="Proteomes" id="UP000239698"/>
    </source>
</evidence>
<dbReference type="InterPro" id="IPR024524">
    <property type="entry name" value="DUF3800"/>
</dbReference>
<gene>
    <name evidence="1" type="ORF">C5C04_07210</name>
    <name evidence="2" type="ORF">C5C40_11660</name>
</gene>
<evidence type="ECO:0000313" key="1">
    <source>
        <dbReference type="EMBL" id="PPF14231.1"/>
    </source>
</evidence>
<dbReference type="Proteomes" id="UP000237881">
    <property type="component" value="Unassembled WGS sequence"/>
</dbReference>
<dbReference type="RefSeq" id="WP_097166294.1">
    <property type="nucleotide sequence ID" value="NZ_CP028129.1"/>
</dbReference>
<keyword evidence="4" id="KW-1185">Reference proteome</keyword>
<dbReference type="GeneID" id="49819039"/>
<dbReference type="EMBL" id="PSVT01000026">
    <property type="protein sequence ID" value="PPH75315.1"/>
    <property type="molecule type" value="Genomic_DNA"/>
</dbReference>
<name>A0ABD6W8I6_RATRA</name>
<dbReference type="KEGG" id="rry:C1O28_01110"/>
<proteinExistence type="predicted"/>
<protein>
    <submittedName>
        <fullName evidence="1">DUF3800 domain-containing protein</fullName>
    </submittedName>
</protein>
<dbReference type="Proteomes" id="UP000239698">
    <property type="component" value="Unassembled WGS sequence"/>
</dbReference>
<reference evidence="3 4" key="1">
    <citation type="submission" date="2018-02" db="EMBL/GenBank/DDBJ databases">
        <title>Bacteriophage NCPPB3778 and a type I-E CRISPR drive the evolution of the US Biological Select Agent, Rathayibacter toxicus.</title>
        <authorList>
            <person name="Davis E.W.II."/>
            <person name="Tabima J.F."/>
            <person name="Weisberg A.J."/>
            <person name="Lopes L.D."/>
            <person name="Wiseman M.S."/>
            <person name="Wiseman M.S."/>
            <person name="Pupko T."/>
            <person name="Belcher M.S."/>
            <person name="Sechler A.J."/>
            <person name="Tancos M.A."/>
            <person name="Schroeder B.K."/>
            <person name="Murray T.D."/>
            <person name="Luster D.G."/>
            <person name="Schneider W.L."/>
            <person name="Rogers E."/>
            <person name="Andreote F.D."/>
            <person name="Grunwald N.J."/>
            <person name="Putnam M.L."/>
            <person name="Chang J.H."/>
        </authorList>
    </citation>
    <scope>NUCLEOTIDE SEQUENCE [LARGE SCALE GENOMIC DNA]</scope>
    <source>
        <strain evidence="2 4">AY1D6</strain>
        <strain evidence="1 3">AY1I9</strain>
    </source>
</reference>
<dbReference type="AlphaFoldDB" id="A0ABD6W8I6"/>
<evidence type="ECO:0000313" key="3">
    <source>
        <dbReference type="Proteomes" id="UP000237881"/>
    </source>
</evidence>
<accession>A0ABD6W8I6</accession>
<dbReference type="EMBL" id="PSUL01000013">
    <property type="protein sequence ID" value="PPF14231.1"/>
    <property type="molecule type" value="Genomic_DNA"/>
</dbReference>
<sequence>MLLAYIDEIGETGAFVSKTHARYKTSPAFGYAGFVVPDVNARRFGQMMDREKRAVFAPEIAGATHPGRWEKKGSEVFHFYTAHNRPEQIRVFNALKRKLCEKLGGALFYYADEKPIGTPKETGLDKDERETHAMREALNRLCTFADRGDQQLLVMIDQINEKDRAKRLPLMYGHILGRAAEHVEMKRIVEPPMHVDSALSSNIQFADWVAAAVTRGIERQLLVTEVGRNEWVPRMLSKPLRRAFTAESKLHFAQRFNPDMHGGDVFSLARPLAGRDGVRRLGDAVSHEQYRAIKLAAERGSQRPGATW</sequence>
<dbReference type="Pfam" id="PF12686">
    <property type="entry name" value="DUF3800"/>
    <property type="match status" value="1"/>
</dbReference>
<evidence type="ECO:0000313" key="2">
    <source>
        <dbReference type="EMBL" id="PPH75315.1"/>
    </source>
</evidence>
<comment type="caution">
    <text evidence="1">The sequence shown here is derived from an EMBL/GenBank/DDBJ whole genome shotgun (WGS) entry which is preliminary data.</text>
</comment>